<evidence type="ECO:0000256" key="5">
    <source>
        <dbReference type="ARBA" id="ARBA00023163"/>
    </source>
</evidence>
<dbReference type="InterPro" id="IPR013324">
    <property type="entry name" value="RNA_pol_sigma_r3/r4-like"/>
</dbReference>
<keyword evidence="4" id="KW-0238">DNA-binding</keyword>
<dbReference type="SUPFAM" id="SSF88659">
    <property type="entry name" value="Sigma3 and sigma4 domains of RNA polymerase sigma factors"/>
    <property type="match status" value="1"/>
</dbReference>
<dbReference type="InterPro" id="IPR039425">
    <property type="entry name" value="RNA_pol_sigma-70-like"/>
</dbReference>
<keyword evidence="2" id="KW-0805">Transcription regulation</keyword>
<keyword evidence="5" id="KW-0804">Transcription</keyword>
<dbReference type="SUPFAM" id="SSF88946">
    <property type="entry name" value="Sigma2 domain of RNA polymerase sigma factors"/>
    <property type="match status" value="1"/>
</dbReference>
<dbReference type="InterPro" id="IPR007630">
    <property type="entry name" value="RNA_pol_sigma70_r4"/>
</dbReference>
<comment type="caution">
    <text evidence="8">The sequence shown here is derived from an EMBL/GenBank/DDBJ whole genome shotgun (WGS) entry which is preliminary data.</text>
</comment>
<protein>
    <submittedName>
        <fullName evidence="8">RNA polymerase sigma-70 factor (ECF subfamily)</fullName>
    </submittedName>
</protein>
<dbReference type="Pfam" id="PF04542">
    <property type="entry name" value="Sigma70_r2"/>
    <property type="match status" value="1"/>
</dbReference>
<organism evidence="8 9">
    <name type="scientific">Crossiella equi</name>
    <dbReference type="NCBI Taxonomy" id="130796"/>
    <lineage>
        <taxon>Bacteria</taxon>
        <taxon>Bacillati</taxon>
        <taxon>Actinomycetota</taxon>
        <taxon>Actinomycetes</taxon>
        <taxon>Pseudonocardiales</taxon>
        <taxon>Pseudonocardiaceae</taxon>
        <taxon>Crossiella</taxon>
    </lineage>
</organism>
<dbReference type="PANTHER" id="PTHR43133">
    <property type="entry name" value="RNA POLYMERASE ECF-TYPE SIGMA FACTO"/>
    <property type="match status" value="1"/>
</dbReference>
<evidence type="ECO:0000256" key="1">
    <source>
        <dbReference type="ARBA" id="ARBA00010641"/>
    </source>
</evidence>
<evidence type="ECO:0000313" key="8">
    <source>
        <dbReference type="EMBL" id="MBP2479534.1"/>
    </source>
</evidence>
<reference evidence="8 9" key="1">
    <citation type="submission" date="2021-03" db="EMBL/GenBank/DDBJ databases">
        <title>Sequencing the genomes of 1000 actinobacteria strains.</title>
        <authorList>
            <person name="Klenk H.-P."/>
        </authorList>
    </citation>
    <scope>NUCLEOTIDE SEQUENCE [LARGE SCALE GENOMIC DNA]</scope>
    <source>
        <strain evidence="8 9">DSM 44580</strain>
    </source>
</reference>
<dbReference type="PANTHER" id="PTHR43133:SF66">
    <property type="entry name" value="ECF RNA POLYMERASE SIGMA FACTOR SIGK"/>
    <property type="match status" value="1"/>
</dbReference>
<dbReference type="CDD" id="cd06171">
    <property type="entry name" value="Sigma70_r4"/>
    <property type="match status" value="1"/>
</dbReference>
<evidence type="ECO:0000256" key="4">
    <source>
        <dbReference type="ARBA" id="ARBA00023125"/>
    </source>
</evidence>
<dbReference type="InterPro" id="IPR007627">
    <property type="entry name" value="RNA_pol_sigma70_r2"/>
</dbReference>
<dbReference type="EMBL" id="JAGIOO010000001">
    <property type="protein sequence ID" value="MBP2479534.1"/>
    <property type="molecule type" value="Genomic_DNA"/>
</dbReference>
<keyword evidence="3" id="KW-0731">Sigma factor</keyword>
<dbReference type="InterPro" id="IPR036388">
    <property type="entry name" value="WH-like_DNA-bd_sf"/>
</dbReference>
<dbReference type="Gene3D" id="1.10.1740.10">
    <property type="match status" value="1"/>
</dbReference>
<keyword evidence="9" id="KW-1185">Reference proteome</keyword>
<dbReference type="RefSeq" id="WP_086789502.1">
    <property type="nucleotide sequence ID" value="NZ_JAGIOO010000001.1"/>
</dbReference>
<evidence type="ECO:0000259" key="6">
    <source>
        <dbReference type="Pfam" id="PF04542"/>
    </source>
</evidence>
<gene>
    <name evidence="8" type="ORF">JOF53_008406</name>
</gene>
<feature type="domain" description="RNA polymerase sigma-70 region 2" evidence="6">
    <location>
        <begin position="50"/>
        <end position="107"/>
    </location>
</feature>
<evidence type="ECO:0000256" key="2">
    <source>
        <dbReference type="ARBA" id="ARBA00023015"/>
    </source>
</evidence>
<sequence length="193" mass="21202">MPEHPRLRPVQAEAAEPGPGAPVDAAALLMSAGRGDRAAFTRFHDVVIGTVWGIVRQVVRERARAEQVTESVMLAAWHEAAEFDPRRGSALAWVVARAHRAAVACLREDRVVPGPRPVPDLALPDPASPNLRGHQLRRHLATLTQEQRDCLVLAYYHGQDCLQIAAALDLPVTTVRTRLRDAMIRLRDCLGVT</sequence>
<accession>A0ABS5ASH4</accession>
<name>A0ABS5ASH4_9PSEU</name>
<dbReference type="Proteomes" id="UP001519363">
    <property type="component" value="Unassembled WGS sequence"/>
</dbReference>
<evidence type="ECO:0000256" key="3">
    <source>
        <dbReference type="ARBA" id="ARBA00023082"/>
    </source>
</evidence>
<evidence type="ECO:0000259" key="7">
    <source>
        <dbReference type="Pfam" id="PF04545"/>
    </source>
</evidence>
<dbReference type="Pfam" id="PF04545">
    <property type="entry name" value="Sigma70_r4"/>
    <property type="match status" value="1"/>
</dbReference>
<dbReference type="Gene3D" id="1.10.10.10">
    <property type="entry name" value="Winged helix-like DNA-binding domain superfamily/Winged helix DNA-binding domain"/>
    <property type="match status" value="1"/>
</dbReference>
<proteinExistence type="inferred from homology"/>
<comment type="similarity">
    <text evidence="1">Belongs to the sigma-70 factor family. ECF subfamily.</text>
</comment>
<feature type="domain" description="RNA polymerase sigma-70 region 4" evidence="7">
    <location>
        <begin position="140"/>
        <end position="187"/>
    </location>
</feature>
<dbReference type="InterPro" id="IPR013325">
    <property type="entry name" value="RNA_pol_sigma_r2"/>
</dbReference>
<evidence type="ECO:0000313" key="9">
    <source>
        <dbReference type="Proteomes" id="UP001519363"/>
    </source>
</evidence>